<evidence type="ECO:0000313" key="4">
    <source>
        <dbReference type="Proteomes" id="UP000030153"/>
    </source>
</evidence>
<dbReference type="AlphaFoldDB" id="A0A0A2UZQ1"/>
<dbReference type="InterPro" id="IPR035940">
    <property type="entry name" value="CAP_sf"/>
</dbReference>
<dbReference type="PANTHER" id="PTHR31157">
    <property type="entry name" value="SCP DOMAIN-CONTAINING PROTEIN"/>
    <property type="match status" value="1"/>
</dbReference>
<dbReference type="eggNOG" id="COG2340">
    <property type="taxonomic scope" value="Bacteria"/>
</dbReference>
<dbReference type="RefSeq" id="WP_036780859.1">
    <property type="nucleotide sequence ID" value="NZ_AVBG01000003.1"/>
</dbReference>
<dbReference type="Gene3D" id="3.40.33.10">
    <property type="entry name" value="CAP"/>
    <property type="match status" value="1"/>
</dbReference>
<dbReference type="Proteomes" id="UP000030153">
    <property type="component" value="Unassembled WGS sequence"/>
</dbReference>
<dbReference type="Pfam" id="PF14504">
    <property type="entry name" value="CAP_assoc_N"/>
    <property type="match status" value="1"/>
</dbReference>
<dbReference type="Pfam" id="PF00188">
    <property type="entry name" value="CAP"/>
    <property type="match status" value="1"/>
</dbReference>
<dbReference type="STRING" id="1385513.N780_00090"/>
<dbReference type="OrthoDB" id="9783944at2"/>
<dbReference type="InterPro" id="IPR029410">
    <property type="entry name" value="CAP_assoc"/>
</dbReference>
<accession>A0A0A2UZQ1</accession>
<dbReference type="EMBL" id="AVBG01000003">
    <property type="protein sequence ID" value="KGP92036.1"/>
    <property type="molecule type" value="Genomic_DNA"/>
</dbReference>
<feature type="domain" description="SCP" evidence="1">
    <location>
        <begin position="244"/>
        <end position="350"/>
    </location>
</feature>
<name>A0A0A2UZQ1_9BACI</name>
<evidence type="ECO:0000313" key="3">
    <source>
        <dbReference type="EMBL" id="KGP92036.1"/>
    </source>
</evidence>
<protein>
    <submittedName>
        <fullName evidence="3">Membrane protein</fullName>
    </submittedName>
</protein>
<sequence length="356" mass="40083">MKSTLAISFFLSLIVGVYIMGFSEKKEVPQKSVAPSSEMKGKNEGSLAVPVHTSIKDNSQVSSIPLKEFIGKTASEVELLLGKADRKDPTPYGYKWWIYGSGENYYQIGMNQNKVVSVYGIGPSLVLESIKIGQTREEIEGILSLKEEVEVVTSEGSFLFTLTSEDYIQRPLVKLDDTVVMQLYFDSITNDLSSVRLLTNDTLLLHRPYNVSYSGQLPELPLVMDEDWKAIEYGMEKQIHAISNQIRSRFGKEGLVWDELTAGVAFRHSKDMSVHNYFSHISLDGDGLEERLRKSKIQYASAGENIAAQYPDAPSVVEGWLNSAGHREALLNENYTHLGVGVYRYYYTQNFLEQPY</sequence>
<evidence type="ECO:0000259" key="2">
    <source>
        <dbReference type="Pfam" id="PF14504"/>
    </source>
</evidence>
<reference evidence="3 4" key="1">
    <citation type="submission" date="2013-08" db="EMBL/GenBank/DDBJ databases">
        <title>Genome of Pontibacillus chungwhensis.</title>
        <authorList>
            <person name="Wang Q."/>
            <person name="Wang G."/>
        </authorList>
    </citation>
    <scope>NUCLEOTIDE SEQUENCE [LARGE SCALE GENOMIC DNA]</scope>
    <source>
        <strain evidence="3 4">BH030062</strain>
    </source>
</reference>
<organism evidence="3 4">
    <name type="scientific">Pontibacillus chungwhensis BH030062</name>
    <dbReference type="NCBI Taxonomy" id="1385513"/>
    <lineage>
        <taxon>Bacteria</taxon>
        <taxon>Bacillati</taxon>
        <taxon>Bacillota</taxon>
        <taxon>Bacilli</taxon>
        <taxon>Bacillales</taxon>
        <taxon>Bacillaceae</taxon>
        <taxon>Pontibacillus</taxon>
    </lineage>
</organism>
<gene>
    <name evidence="3" type="ORF">N780_00090</name>
</gene>
<evidence type="ECO:0000259" key="1">
    <source>
        <dbReference type="Pfam" id="PF00188"/>
    </source>
</evidence>
<dbReference type="SUPFAM" id="SSF55797">
    <property type="entry name" value="PR-1-like"/>
    <property type="match status" value="1"/>
</dbReference>
<comment type="caution">
    <text evidence="3">The sequence shown here is derived from an EMBL/GenBank/DDBJ whole genome shotgun (WGS) entry which is preliminary data.</text>
</comment>
<dbReference type="PANTHER" id="PTHR31157:SF26">
    <property type="entry name" value="SCP-LIKE EXTRACELLULAR PROTEIN"/>
    <property type="match status" value="1"/>
</dbReference>
<proteinExistence type="predicted"/>
<feature type="domain" description="CAP-associated" evidence="2">
    <location>
        <begin position="70"/>
        <end position="209"/>
    </location>
</feature>
<dbReference type="InterPro" id="IPR014044">
    <property type="entry name" value="CAP_dom"/>
</dbReference>
<keyword evidence="4" id="KW-1185">Reference proteome</keyword>
<dbReference type="CDD" id="cd05379">
    <property type="entry name" value="CAP_bacterial"/>
    <property type="match status" value="1"/>
</dbReference>